<comment type="caution">
    <text evidence="3">The sequence shown here is derived from an EMBL/GenBank/DDBJ whole genome shotgun (WGS) entry which is preliminary data.</text>
</comment>
<gene>
    <name evidence="3" type="ORF">B0T26DRAFT_694407</name>
</gene>
<dbReference type="RefSeq" id="XP_060300250.1">
    <property type="nucleotide sequence ID" value="XM_060441240.1"/>
</dbReference>
<sequence length="584" mass="64766">MSSRRPNQRPGAGWTEWTWSQEHQQYFRQRLDPQGNVVEYDYSQTTPRGNTVNDLTAGFSGVSIHDPYDQDASFTQDAAHGGNEAYTYGPTIAGDSTQAYAAAPWQDQATSSSRSKGNSLDASTKPRPKNNREKNRDGTKDKGLLPKKPRSKPGKGQGSDQYVDLSPDPFYSHSQQPRAKPTVTSGSGNLEPSSEYSTGFQYPESPYGLPESASGFETGSAALPQSSIGYQDNYGSAHVDEPYPVQLSVGGDEIKYPYHGEQYPQTSHTDAQQSTPEDPQPGSYTAKEAIIEDQASASSYNTTQEPSADQESTTESEYDAEQPSGYEVGGAYTHEESSSMATSYDYGTYPGYEEDTGQTTPRASSPVGGVANTYRYAANPTTGNPGFWQEAELDDRYVVEPSSKFAPGEVFKVLWTEPLGAGRNENMTDVEVRSVMGQRFYHGFRRFIVVANDEGHCTCIPILTYERRACTKRGVKPQKHGVVYDVRARPRMLEGEPQLGFDPVQLELYYGTESLAKESRVNYSKLVTVEHNIKVFFIGRIVPDDFSAVTAAVDKCWTDKNRQGTEQQPHHRSSRHHNNNHRRR</sequence>
<dbReference type="GeneID" id="85324510"/>
<dbReference type="AlphaFoldDB" id="A0AA40B4D5"/>
<organism evidence="3 4">
    <name type="scientific">Lasiosphaeria miniovina</name>
    <dbReference type="NCBI Taxonomy" id="1954250"/>
    <lineage>
        <taxon>Eukaryota</taxon>
        <taxon>Fungi</taxon>
        <taxon>Dikarya</taxon>
        <taxon>Ascomycota</taxon>
        <taxon>Pezizomycotina</taxon>
        <taxon>Sordariomycetes</taxon>
        <taxon>Sordariomycetidae</taxon>
        <taxon>Sordariales</taxon>
        <taxon>Lasiosphaeriaceae</taxon>
        <taxon>Lasiosphaeria</taxon>
    </lineage>
</organism>
<proteinExistence type="predicted"/>
<feature type="compositionally biased region" description="Polar residues" evidence="1">
    <location>
        <begin position="296"/>
        <end position="311"/>
    </location>
</feature>
<reference evidence="3" key="1">
    <citation type="submission" date="2023-06" db="EMBL/GenBank/DDBJ databases">
        <title>Genome-scale phylogeny and comparative genomics of the fungal order Sordariales.</title>
        <authorList>
            <consortium name="Lawrence Berkeley National Laboratory"/>
            <person name="Hensen N."/>
            <person name="Bonometti L."/>
            <person name="Westerberg I."/>
            <person name="Brannstrom I.O."/>
            <person name="Guillou S."/>
            <person name="Cros-Aarteil S."/>
            <person name="Calhoun S."/>
            <person name="Haridas S."/>
            <person name="Kuo A."/>
            <person name="Mondo S."/>
            <person name="Pangilinan J."/>
            <person name="Riley R."/>
            <person name="LaButti K."/>
            <person name="Andreopoulos B."/>
            <person name="Lipzen A."/>
            <person name="Chen C."/>
            <person name="Yanf M."/>
            <person name="Daum C."/>
            <person name="Ng V."/>
            <person name="Clum A."/>
            <person name="Steindorff A."/>
            <person name="Ohm R."/>
            <person name="Martin F."/>
            <person name="Silar P."/>
            <person name="Natvig D."/>
            <person name="Lalanne C."/>
            <person name="Gautier V."/>
            <person name="Ament-velasquez S.L."/>
            <person name="Kruys A."/>
            <person name="Hutchinson M.I."/>
            <person name="Powell A.J."/>
            <person name="Barry K."/>
            <person name="Miller A.N."/>
            <person name="Grigoriev I.V."/>
            <person name="Debuchy R."/>
            <person name="Gladieux P."/>
            <person name="Thoren M.H."/>
            <person name="Johannesson H."/>
        </authorList>
    </citation>
    <scope>NUCLEOTIDE SEQUENCE</scope>
    <source>
        <strain evidence="3">SMH2392-1A</strain>
    </source>
</reference>
<feature type="compositionally biased region" description="Basic residues" evidence="1">
    <location>
        <begin position="570"/>
        <end position="584"/>
    </location>
</feature>
<keyword evidence="4" id="KW-1185">Reference proteome</keyword>
<feature type="compositionally biased region" description="Polar residues" evidence="1">
    <location>
        <begin position="172"/>
        <end position="200"/>
    </location>
</feature>
<dbReference type="PANTHER" id="PTHR35391:SF5">
    <property type="entry name" value="DUF6590 DOMAIN-CONTAINING PROTEIN"/>
    <property type="match status" value="1"/>
</dbReference>
<feature type="compositionally biased region" description="Basic and acidic residues" evidence="1">
    <location>
        <begin position="130"/>
        <end position="144"/>
    </location>
</feature>
<dbReference type="Pfam" id="PF20233">
    <property type="entry name" value="DUF6590"/>
    <property type="match status" value="1"/>
</dbReference>
<evidence type="ECO:0000256" key="1">
    <source>
        <dbReference type="SAM" id="MobiDB-lite"/>
    </source>
</evidence>
<protein>
    <recommendedName>
        <fullName evidence="2">DUF6590 domain-containing protein</fullName>
    </recommendedName>
</protein>
<feature type="region of interest" description="Disordered" evidence="1">
    <location>
        <begin position="296"/>
        <end position="367"/>
    </location>
</feature>
<feature type="domain" description="DUF6590" evidence="2">
    <location>
        <begin position="403"/>
        <end position="549"/>
    </location>
</feature>
<feature type="region of interest" description="Disordered" evidence="1">
    <location>
        <begin position="561"/>
        <end position="584"/>
    </location>
</feature>
<feature type="compositionally biased region" description="Polar residues" evidence="1">
    <location>
        <begin position="107"/>
        <end position="122"/>
    </location>
</feature>
<dbReference type="Proteomes" id="UP001172101">
    <property type="component" value="Unassembled WGS sequence"/>
</dbReference>
<feature type="region of interest" description="Disordered" evidence="1">
    <location>
        <begin position="66"/>
        <end position="283"/>
    </location>
</feature>
<feature type="compositionally biased region" description="Polar residues" evidence="1">
    <location>
        <begin position="223"/>
        <end position="234"/>
    </location>
</feature>
<evidence type="ECO:0000313" key="3">
    <source>
        <dbReference type="EMBL" id="KAK0727395.1"/>
    </source>
</evidence>
<dbReference type="InterPro" id="IPR046497">
    <property type="entry name" value="DUF6590"/>
</dbReference>
<name>A0AA40B4D5_9PEZI</name>
<evidence type="ECO:0000313" key="4">
    <source>
        <dbReference type="Proteomes" id="UP001172101"/>
    </source>
</evidence>
<feature type="compositionally biased region" description="Polar residues" evidence="1">
    <location>
        <begin position="263"/>
        <end position="277"/>
    </location>
</feature>
<evidence type="ECO:0000259" key="2">
    <source>
        <dbReference type="Pfam" id="PF20233"/>
    </source>
</evidence>
<dbReference type="EMBL" id="JAUIRO010000002">
    <property type="protein sequence ID" value="KAK0727395.1"/>
    <property type="molecule type" value="Genomic_DNA"/>
</dbReference>
<accession>A0AA40B4D5</accession>
<dbReference type="PANTHER" id="PTHR35391">
    <property type="entry name" value="C2H2-TYPE DOMAIN-CONTAINING PROTEIN-RELATED"/>
    <property type="match status" value="1"/>
</dbReference>